<evidence type="ECO:0000313" key="3">
    <source>
        <dbReference type="RefSeq" id="XP_025071116.1"/>
    </source>
</evidence>
<proteinExistence type="predicted"/>
<feature type="region of interest" description="Disordered" evidence="1">
    <location>
        <begin position="135"/>
        <end position="159"/>
    </location>
</feature>
<dbReference type="KEGG" id="asn:112551876"/>
<evidence type="ECO:0000313" key="2">
    <source>
        <dbReference type="Proteomes" id="UP000189705"/>
    </source>
</evidence>
<dbReference type="GeneID" id="112551876"/>
<dbReference type="AlphaFoldDB" id="A0A3Q0HGP5"/>
<organism evidence="2 3">
    <name type="scientific">Alligator sinensis</name>
    <name type="common">Chinese alligator</name>
    <dbReference type="NCBI Taxonomy" id="38654"/>
    <lineage>
        <taxon>Eukaryota</taxon>
        <taxon>Metazoa</taxon>
        <taxon>Chordata</taxon>
        <taxon>Craniata</taxon>
        <taxon>Vertebrata</taxon>
        <taxon>Euteleostomi</taxon>
        <taxon>Archelosauria</taxon>
        <taxon>Archosauria</taxon>
        <taxon>Crocodylia</taxon>
        <taxon>Alligatoridae</taxon>
        <taxon>Alligatorinae</taxon>
        <taxon>Alligator</taxon>
    </lineage>
</organism>
<name>A0A3Q0HGP5_ALLSI</name>
<dbReference type="Proteomes" id="UP000189705">
    <property type="component" value="Unplaced"/>
</dbReference>
<keyword evidence="2" id="KW-1185">Reference proteome</keyword>
<dbReference type="PROSITE" id="PS51257">
    <property type="entry name" value="PROKAR_LIPOPROTEIN"/>
    <property type="match status" value="1"/>
</dbReference>
<gene>
    <name evidence="3" type="primary">LOC112551876</name>
</gene>
<accession>A0A3Q0HGP5</accession>
<reference evidence="3" key="1">
    <citation type="submission" date="2025-08" db="UniProtKB">
        <authorList>
            <consortium name="RefSeq"/>
        </authorList>
    </citation>
    <scope>IDENTIFICATION</scope>
</reference>
<protein>
    <submittedName>
        <fullName evidence="3">Uncharacterized protein LOC112551876</fullName>
    </submittedName>
</protein>
<sequence length="203" mass="22300">MIHREELGFPGSCGLSTWLLAPISLPFLTSCSSPGGRERQLRDCPVWLPLLQIPGGSGMQLTPQPAPGRLRPTNRLVWVRACLLVQPPCCQEEGEDVGTGDVPRGKSQPLHPETLRHRQKLPRLAVQGVGLDRSCQSRPKVEAPRKKAVAQRDSVPCTPQQGLERLKEWPHPGLKPFAPQDLILKRAGPRATPNMSFRGKGLS</sequence>
<dbReference type="InParanoid" id="A0A3Q0HGP5"/>
<dbReference type="RefSeq" id="XP_025071116.1">
    <property type="nucleotide sequence ID" value="XM_025215331.1"/>
</dbReference>
<evidence type="ECO:0000256" key="1">
    <source>
        <dbReference type="SAM" id="MobiDB-lite"/>
    </source>
</evidence>